<evidence type="ECO:0000313" key="2">
    <source>
        <dbReference type="EMBL" id="SHF55021.1"/>
    </source>
</evidence>
<keyword evidence="3" id="KW-1185">Reference proteome</keyword>
<dbReference type="PANTHER" id="PTHR43179">
    <property type="entry name" value="RHAMNOSYLTRANSFERASE WBBL"/>
    <property type="match status" value="1"/>
</dbReference>
<dbReference type="AlphaFoldDB" id="A0A1M5CJZ2"/>
<protein>
    <submittedName>
        <fullName evidence="2">Glycosyltransferase, GT2 family</fullName>
    </submittedName>
</protein>
<proteinExistence type="predicted"/>
<gene>
    <name evidence="2" type="ORF">SAMN04487965_2221</name>
</gene>
<accession>A0A1M5CJZ2</accession>
<dbReference type="CDD" id="cd04186">
    <property type="entry name" value="GT_2_like_c"/>
    <property type="match status" value="1"/>
</dbReference>
<sequence>MIDFIKSLFRVNLARRLKPLADIEPAGPEESDYQWCSLGVDPQFTVRRNRFAAGWYMVELKISHCKSGADACLYVDTGRDFNEEERFSLPLRAGKIAKRLVYFPRPVRAIRFDPMEAAGPFSIEHFHFVRLAPWFARDRLAQRLCNMHAQYRHLDKAQVVVRVKEQAKELGLNWLDLALERYDDTFARRKQGRDYREWIYEVEQRRTSVLSTGGSGRPQISILLPTFNTDIAMLRACIDSVLAQTYPHWQLCIADDASRNSQLREFLVECAARDSRIQVVFRQQNGHIAAASNSALEMATGDFVALLDHDDTLAPHALERVVAALQNNPDAALLYSDEDKIDEAGERFDPHFKPAWNPDLLLSQNYICHLTVLKADVVKKVGGFREGTEGSQDHDLLLRCLPYLNADNVVHIPEVLYHWRAISGSTAQAGANKGYAMKAGLRAVADYLQRESLPARVEPGSAPNTYCVRWDLPELTPLVSLLVPTRDGYDILKPCVDAILARTEYPNFELLILDNQSRCERTLAYLREVSADPRVSVHRWDYPFNYSAINNFGARLAKGEILGLINNDIEPINGDWLREMVSQACRPEIGCVGAKLYYPNDTIQHGGVILGIGGVAGHAHKYFHRHDYGYFSRLHLVQNLSAVTGACLLLRKSVFEEVGGLDEENLAVSFNDVDLCLKVREAGYRNLWTPNAELYHHESVSRGADDTMAKRRRAQREAEYMRKRWGNQLDTDPAYNPNLTLVHEDFSLA</sequence>
<evidence type="ECO:0000313" key="3">
    <source>
        <dbReference type="Proteomes" id="UP000184170"/>
    </source>
</evidence>
<dbReference type="SUPFAM" id="SSF53448">
    <property type="entry name" value="Nucleotide-diphospho-sugar transferases"/>
    <property type="match status" value="2"/>
</dbReference>
<dbReference type="Proteomes" id="UP000184170">
    <property type="component" value="Unassembled WGS sequence"/>
</dbReference>
<dbReference type="PANTHER" id="PTHR43179:SF7">
    <property type="entry name" value="RHAMNOSYLTRANSFERASE WBBL"/>
    <property type="match status" value="1"/>
</dbReference>
<dbReference type="GO" id="GO:0016757">
    <property type="term" value="F:glycosyltransferase activity"/>
    <property type="evidence" value="ECO:0007669"/>
    <property type="project" value="UniProtKB-KW"/>
</dbReference>
<dbReference type="RefSeq" id="WP_234994966.1">
    <property type="nucleotide sequence ID" value="NZ_FQVA01000002.1"/>
</dbReference>
<feature type="domain" description="Glycosyltransferase 2-like" evidence="1">
    <location>
        <begin position="480"/>
        <end position="658"/>
    </location>
</feature>
<dbReference type="Gene3D" id="3.90.550.10">
    <property type="entry name" value="Spore Coat Polysaccharide Biosynthesis Protein SpsA, Chain A"/>
    <property type="match status" value="2"/>
</dbReference>
<dbReference type="EMBL" id="FQVA01000002">
    <property type="protein sequence ID" value="SHF55021.1"/>
    <property type="molecule type" value="Genomic_DNA"/>
</dbReference>
<reference evidence="3" key="1">
    <citation type="submission" date="2016-11" db="EMBL/GenBank/DDBJ databases">
        <authorList>
            <person name="Varghese N."/>
            <person name="Submissions S."/>
        </authorList>
    </citation>
    <scope>NUCLEOTIDE SEQUENCE [LARGE SCALE GENOMIC DNA]</scope>
    <source>
        <strain evidence="3">CGMCC 1.7063</strain>
    </source>
</reference>
<dbReference type="STRING" id="494016.SAMN04487965_2221"/>
<dbReference type="Pfam" id="PF00535">
    <property type="entry name" value="Glycos_transf_2"/>
    <property type="match status" value="2"/>
</dbReference>
<dbReference type="CDD" id="cd04184">
    <property type="entry name" value="GT2_RfbC_Mx_like"/>
    <property type="match status" value="1"/>
</dbReference>
<evidence type="ECO:0000259" key="1">
    <source>
        <dbReference type="Pfam" id="PF00535"/>
    </source>
</evidence>
<dbReference type="InterPro" id="IPR001173">
    <property type="entry name" value="Glyco_trans_2-like"/>
</dbReference>
<feature type="domain" description="Glycosyltransferase 2-like" evidence="1">
    <location>
        <begin position="221"/>
        <end position="338"/>
    </location>
</feature>
<keyword evidence="2" id="KW-0808">Transferase</keyword>
<name>A0A1M5CJZ2_9GAMM</name>
<dbReference type="InterPro" id="IPR029044">
    <property type="entry name" value="Nucleotide-diphossugar_trans"/>
</dbReference>
<organism evidence="2 3">
    <name type="scientific">Microbulbifer donghaiensis</name>
    <dbReference type="NCBI Taxonomy" id="494016"/>
    <lineage>
        <taxon>Bacteria</taxon>
        <taxon>Pseudomonadati</taxon>
        <taxon>Pseudomonadota</taxon>
        <taxon>Gammaproteobacteria</taxon>
        <taxon>Cellvibrionales</taxon>
        <taxon>Microbulbiferaceae</taxon>
        <taxon>Microbulbifer</taxon>
    </lineage>
</organism>